<organism evidence="1 2">
    <name type="scientific">Thanatephorus cucumeris (strain AG1-IB / isolate 7/3/14)</name>
    <name type="common">Lettuce bottom rot fungus</name>
    <name type="synonym">Rhizoctonia solani</name>
    <dbReference type="NCBI Taxonomy" id="1108050"/>
    <lineage>
        <taxon>Eukaryota</taxon>
        <taxon>Fungi</taxon>
        <taxon>Dikarya</taxon>
        <taxon>Basidiomycota</taxon>
        <taxon>Agaricomycotina</taxon>
        <taxon>Agaricomycetes</taxon>
        <taxon>Cantharellales</taxon>
        <taxon>Ceratobasidiaceae</taxon>
        <taxon>Rhizoctonia</taxon>
        <taxon>Rhizoctonia solani AG-1</taxon>
    </lineage>
</organism>
<keyword evidence="2" id="KW-1185">Reference proteome</keyword>
<evidence type="ECO:0000313" key="1">
    <source>
        <dbReference type="EMBL" id="CEL58958.1"/>
    </source>
</evidence>
<name>A0A0B7FRU9_THACB</name>
<dbReference type="Proteomes" id="UP000059188">
    <property type="component" value="Unassembled WGS sequence"/>
</dbReference>
<evidence type="ECO:0000313" key="2">
    <source>
        <dbReference type="Proteomes" id="UP000059188"/>
    </source>
</evidence>
<proteinExistence type="predicted"/>
<accession>A0A0B7FRU9</accession>
<reference evidence="1 2" key="1">
    <citation type="submission" date="2014-11" db="EMBL/GenBank/DDBJ databases">
        <authorList>
            <person name="Wibberg Daniel"/>
        </authorList>
    </citation>
    <scope>NUCLEOTIDE SEQUENCE [LARGE SCALE GENOMIC DNA]</scope>
    <source>
        <strain evidence="1">Rhizoctonia solani AG1-IB 7/3/14</strain>
    </source>
</reference>
<sequence length="139" mass="15435">MAIYIIPQSSARRRVGSTTKRVRYASGDYDGRREHASYSLGYQRNALTSHSGVGICHELTSILPSPIIGPPTTLGQDHLSIAEGYTDLRRTLFVFYTTSIIALVGKLSLNLKYSLTHPTFQSEICPQPRMTLFTLNITS</sequence>
<dbReference type="AlphaFoldDB" id="A0A0B7FRU9"/>
<gene>
    <name evidence="1" type="ORF">RSOLAG1IB_12232</name>
</gene>
<dbReference type="EMBL" id="LN679464">
    <property type="protein sequence ID" value="CEL58958.1"/>
    <property type="molecule type" value="Genomic_DNA"/>
</dbReference>
<protein>
    <submittedName>
        <fullName evidence="1">Uncharacterized protein</fullName>
    </submittedName>
</protein>